<dbReference type="InterPro" id="IPR037129">
    <property type="entry name" value="XPA_sf"/>
</dbReference>
<evidence type="ECO:0000256" key="1">
    <source>
        <dbReference type="SAM" id="MobiDB-lite"/>
    </source>
</evidence>
<accession>A0AA88KFI7</accession>
<sequence length="503" mass="58204">MWLEQVGKTKQQLNNKKNNSIHKPSIQSINCSHDENNSTQNSSHTCSESTLCLLCKKPVDDSLETISVGMRGVHDLQKFLPYHPNKQYLLEQEERLSYSEFLHSLSQKKLYVHLDCYSPYTVRPYQIMFETSLLNDQNPDEEWMGEFSNVLYKRISRMQQLYRKVNGKKRSKQKEEDEHAEEEEDEDDENSSHKKVKVDSLQKTYVKKKSPRKSGSKDSQASQSASSSSLDTSQSLQWVQSLRDSMESFSSPYLFGLSDEIWNEILSYLTFPKLLSLNKVSKCFYYYSTQSTLWKEQCIQALCPNAIQVQEQYFPHWSNDFKKVFQLLYGNCCIICGEYMRLDEQLYQSTSLSASMGSILVSKYPLYYNHLLDGCVCTACSGSSLAENITKTNAKKKYSVNDEDLNLIRCLRSPNPWHPSTAMCVYSDLQLQVLQSRKNEEAIIENCHKSKNHSKQNLFQLIRNARNGKYGKNCKLYAYLTSNKANAKTAFRDIFAYIDTLEI</sequence>
<feature type="compositionally biased region" description="Low complexity" evidence="1">
    <location>
        <begin position="217"/>
        <end position="228"/>
    </location>
</feature>
<feature type="compositionally biased region" description="Acidic residues" evidence="1">
    <location>
        <begin position="178"/>
        <end position="189"/>
    </location>
</feature>
<dbReference type="AlphaFoldDB" id="A0AA88KFI7"/>
<organism evidence="3 4">
    <name type="scientific">Naegleria lovaniensis</name>
    <name type="common">Amoeba</name>
    <dbReference type="NCBI Taxonomy" id="51637"/>
    <lineage>
        <taxon>Eukaryota</taxon>
        <taxon>Discoba</taxon>
        <taxon>Heterolobosea</taxon>
        <taxon>Tetramitia</taxon>
        <taxon>Eutetramitia</taxon>
        <taxon>Vahlkampfiidae</taxon>
        <taxon>Naegleria</taxon>
    </lineage>
</organism>
<feature type="region of interest" description="Disordered" evidence="1">
    <location>
        <begin position="1"/>
        <end position="27"/>
    </location>
</feature>
<dbReference type="Gene3D" id="3.90.530.10">
    <property type="entry name" value="XPA C-terminal domain"/>
    <property type="match status" value="1"/>
</dbReference>
<keyword evidence="4" id="KW-1185">Reference proteome</keyword>
<feature type="region of interest" description="Disordered" evidence="1">
    <location>
        <begin position="165"/>
        <end position="228"/>
    </location>
</feature>
<feature type="compositionally biased region" description="Basic residues" evidence="1">
    <location>
        <begin position="205"/>
        <end position="214"/>
    </location>
</feature>
<dbReference type="InterPro" id="IPR036047">
    <property type="entry name" value="F-box-like_dom_sf"/>
</dbReference>
<dbReference type="Proteomes" id="UP000816034">
    <property type="component" value="Unassembled WGS sequence"/>
</dbReference>
<feature type="compositionally biased region" description="Low complexity" evidence="1">
    <location>
        <begin position="8"/>
        <end position="18"/>
    </location>
</feature>
<feature type="domain" description="F-box" evidence="2">
    <location>
        <begin position="251"/>
        <end position="297"/>
    </location>
</feature>
<dbReference type="PROSITE" id="PS50181">
    <property type="entry name" value="FBOX"/>
    <property type="match status" value="1"/>
</dbReference>
<comment type="caution">
    <text evidence="3">The sequence shown here is derived from an EMBL/GenBank/DDBJ whole genome shotgun (WGS) entry which is preliminary data.</text>
</comment>
<evidence type="ECO:0000313" key="3">
    <source>
        <dbReference type="EMBL" id="KAG2374106.1"/>
    </source>
</evidence>
<reference evidence="3 4" key="1">
    <citation type="journal article" date="2018" name="BMC Genomics">
        <title>The genome of Naegleria lovaniensis, the basis for a comparative approach to unravel pathogenicity factors of the human pathogenic amoeba N. fowleri.</title>
        <authorList>
            <person name="Liechti N."/>
            <person name="Schurch N."/>
            <person name="Bruggmann R."/>
            <person name="Wittwer M."/>
        </authorList>
    </citation>
    <scope>NUCLEOTIDE SEQUENCE [LARGE SCALE GENOMIC DNA]</scope>
    <source>
        <strain evidence="3 4">ATCC 30569</strain>
    </source>
</reference>
<gene>
    <name evidence="3" type="ORF">C9374_011185</name>
</gene>
<dbReference type="RefSeq" id="XP_044543280.1">
    <property type="nucleotide sequence ID" value="XM_044686812.1"/>
</dbReference>
<evidence type="ECO:0000313" key="4">
    <source>
        <dbReference type="Proteomes" id="UP000816034"/>
    </source>
</evidence>
<dbReference type="GeneID" id="68103639"/>
<dbReference type="Pfam" id="PF00646">
    <property type="entry name" value="F-box"/>
    <property type="match status" value="1"/>
</dbReference>
<protein>
    <recommendedName>
        <fullName evidence="2">F-box domain-containing protein</fullName>
    </recommendedName>
</protein>
<dbReference type="Gene3D" id="1.20.1280.50">
    <property type="match status" value="1"/>
</dbReference>
<name>A0AA88KFI7_NAELO</name>
<dbReference type="EMBL" id="PYSW02000048">
    <property type="protein sequence ID" value="KAG2374106.1"/>
    <property type="molecule type" value="Genomic_DNA"/>
</dbReference>
<proteinExistence type="predicted"/>
<dbReference type="SUPFAM" id="SSF81383">
    <property type="entry name" value="F-box domain"/>
    <property type="match status" value="1"/>
</dbReference>
<dbReference type="SMART" id="SM00256">
    <property type="entry name" value="FBOX"/>
    <property type="match status" value="1"/>
</dbReference>
<evidence type="ECO:0000259" key="2">
    <source>
        <dbReference type="PROSITE" id="PS50181"/>
    </source>
</evidence>
<dbReference type="InterPro" id="IPR001810">
    <property type="entry name" value="F-box_dom"/>
</dbReference>